<dbReference type="PANTHER" id="PTHR24220">
    <property type="entry name" value="IMPORT ATP-BINDING PROTEIN"/>
    <property type="match status" value="1"/>
</dbReference>
<dbReference type="PROSITE" id="PS50893">
    <property type="entry name" value="ABC_TRANSPORTER_2"/>
    <property type="match status" value="1"/>
</dbReference>
<dbReference type="InterPro" id="IPR003439">
    <property type="entry name" value="ABC_transporter-like_ATP-bd"/>
</dbReference>
<sequence length="226" mass="26147">MIHTRNLQKLFRRGNNEKYVLRNINIDIEEGEYVVFAGPSGSGKTTLLGLLGLVDIPSSGEIWFREQEITGLSERKRNRIRRDHIAFLFEEIHLIDELNVYENIELPLLYMPDSRKERRRKVEELLDRFRLTHLRKQYPGKFGDFVQQKVALARALSCSPDILYGDEPTGRLSSGEKEEFMELLRQLNEEGQTIALATHSREAARHGQRIIQLFDGHVVTTSSDRG</sequence>
<evidence type="ECO:0000313" key="5">
    <source>
        <dbReference type="Proteomes" id="UP000252733"/>
    </source>
</evidence>
<organism evidence="4 5">
    <name type="scientific">Marinilabilia salmonicolor</name>
    <dbReference type="NCBI Taxonomy" id="989"/>
    <lineage>
        <taxon>Bacteria</taxon>
        <taxon>Pseudomonadati</taxon>
        <taxon>Bacteroidota</taxon>
        <taxon>Bacteroidia</taxon>
        <taxon>Marinilabiliales</taxon>
        <taxon>Marinilabiliaceae</taxon>
        <taxon>Marinilabilia</taxon>
    </lineage>
</organism>
<keyword evidence="2 4" id="KW-0067">ATP-binding</keyword>
<proteinExistence type="predicted"/>
<dbReference type="GO" id="GO:0005886">
    <property type="term" value="C:plasma membrane"/>
    <property type="evidence" value="ECO:0007669"/>
    <property type="project" value="TreeGrafter"/>
</dbReference>
<dbReference type="PANTHER" id="PTHR24220:SF648">
    <property type="entry name" value="ABC TRANSPORTER ATP-BINDING PROTEIN YTRE"/>
    <property type="match status" value="1"/>
</dbReference>
<dbReference type="GO" id="GO:0022857">
    <property type="term" value="F:transmembrane transporter activity"/>
    <property type="evidence" value="ECO:0007669"/>
    <property type="project" value="TreeGrafter"/>
</dbReference>
<evidence type="ECO:0000256" key="2">
    <source>
        <dbReference type="ARBA" id="ARBA00022840"/>
    </source>
</evidence>
<dbReference type="GO" id="GO:0016887">
    <property type="term" value="F:ATP hydrolysis activity"/>
    <property type="evidence" value="ECO:0007669"/>
    <property type="project" value="InterPro"/>
</dbReference>
<reference evidence="4 5" key="1">
    <citation type="submission" date="2018-07" db="EMBL/GenBank/DDBJ databases">
        <title>Freshwater and sediment microbial communities from various areas in North America, analyzing microbe dynamics in response to fracking.</title>
        <authorList>
            <person name="Lamendella R."/>
        </authorList>
    </citation>
    <scope>NUCLEOTIDE SEQUENCE [LARGE SCALE GENOMIC DNA]</scope>
    <source>
        <strain evidence="4 5">160A</strain>
    </source>
</reference>
<dbReference type="Proteomes" id="UP000252733">
    <property type="component" value="Unassembled WGS sequence"/>
</dbReference>
<dbReference type="SUPFAM" id="SSF52540">
    <property type="entry name" value="P-loop containing nucleoside triphosphate hydrolases"/>
    <property type="match status" value="1"/>
</dbReference>
<name>A0A368UPH3_9BACT</name>
<gene>
    <name evidence="4" type="ORF">DFO77_1297</name>
</gene>
<keyword evidence="5" id="KW-1185">Reference proteome</keyword>
<dbReference type="InterPro" id="IPR003593">
    <property type="entry name" value="AAA+_ATPase"/>
</dbReference>
<dbReference type="Gene3D" id="3.40.50.300">
    <property type="entry name" value="P-loop containing nucleotide triphosphate hydrolases"/>
    <property type="match status" value="1"/>
</dbReference>
<dbReference type="SMART" id="SM00382">
    <property type="entry name" value="AAA"/>
    <property type="match status" value="1"/>
</dbReference>
<dbReference type="RefSeq" id="WP_114437890.1">
    <property type="nucleotide sequence ID" value="NZ_QPIZ01000029.1"/>
</dbReference>
<feature type="domain" description="ABC transporter" evidence="3">
    <location>
        <begin position="2"/>
        <end position="226"/>
    </location>
</feature>
<dbReference type="InterPro" id="IPR027417">
    <property type="entry name" value="P-loop_NTPase"/>
</dbReference>
<comment type="caution">
    <text evidence="4">The sequence shown here is derived from an EMBL/GenBank/DDBJ whole genome shotgun (WGS) entry which is preliminary data.</text>
</comment>
<dbReference type="InterPro" id="IPR015854">
    <property type="entry name" value="ABC_transpr_LolD-like"/>
</dbReference>
<accession>A0A368UPH3</accession>
<dbReference type="AlphaFoldDB" id="A0A368UPH3"/>
<evidence type="ECO:0000259" key="3">
    <source>
        <dbReference type="PROSITE" id="PS50893"/>
    </source>
</evidence>
<dbReference type="EMBL" id="QPIZ01000029">
    <property type="protein sequence ID" value="RCW29284.1"/>
    <property type="molecule type" value="Genomic_DNA"/>
</dbReference>
<dbReference type="GO" id="GO:0005524">
    <property type="term" value="F:ATP binding"/>
    <property type="evidence" value="ECO:0007669"/>
    <property type="project" value="UniProtKB-KW"/>
</dbReference>
<keyword evidence="1" id="KW-0547">Nucleotide-binding</keyword>
<evidence type="ECO:0000313" key="4">
    <source>
        <dbReference type="EMBL" id="RCW29284.1"/>
    </source>
</evidence>
<evidence type="ECO:0000256" key="1">
    <source>
        <dbReference type="ARBA" id="ARBA00022741"/>
    </source>
</evidence>
<protein>
    <submittedName>
        <fullName evidence="4">Putative ABC transport system ATP-binding protein</fullName>
    </submittedName>
</protein>
<dbReference type="Pfam" id="PF00005">
    <property type="entry name" value="ABC_tran"/>
    <property type="match status" value="1"/>
</dbReference>